<keyword evidence="3" id="KW-1185">Reference proteome</keyword>
<organism evidence="2 3">
    <name type="scientific">Chloropicon roscoffensis</name>
    <dbReference type="NCBI Taxonomy" id="1461544"/>
    <lineage>
        <taxon>Eukaryota</taxon>
        <taxon>Viridiplantae</taxon>
        <taxon>Chlorophyta</taxon>
        <taxon>Chloropicophyceae</taxon>
        <taxon>Chloropicales</taxon>
        <taxon>Chloropicaceae</taxon>
        <taxon>Chloropicon</taxon>
    </lineage>
</organism>
<dbReference type="AlphaFoldDB" id="A0AAX4NZ13"/>
<feature type="region of interest" description="Disordered" evidence="1">
    <location>
        <begin position="99"/>
        <end position="122"/>
    </location>
</feature>
<evidence type="ECO:0000313" key="3">
    <source>
        <dbReference type="Proteomes" id="UP001472866"/>
    </source>
</evidence>
<protein>
    <submittedName>
        <fullName evidence="2">Uncharacterized protein</fullName>
    </submittedName>
</protein>
<evidence type="ECO:0000313" key="2">
    <source>
        <dbReference type="EMBL" id="WZN58804.1"/>
    </source>
</evidence>
<reference evidence="2 3" key="1">
    <citation type="submission" date="2024-03" db="EMBL/GenBank/DDBJ databases">
        <title>Complete genome sequence of the green alga Chloropicon roscoffensis RCC1871.</title>
        <authorList>
            <person name="Lemieux C."/>
            <person name="Pombert J.-F."/>
            <person name="Otis C."/>
            <person name="Turmel M."/>
        </authorList>
    </citation>
    <scope>NUCLEOTIDE SEQUENCE [LARGE SCALE GENOMIC DNA]</scope>
    <source>
        <strain evidence="2 3">RCC1871</strain>
    </source>
</reference>
<dbReference type="EMBL" id="CP151501">
    <property type="protein sequence ID" value="WZN58804.1"/>
    <property type="molecule type" value="Genomic_DNA"/>
</dbReference>
<name>A0AAX4NZ13_9CHLO</name>
<accession>A0AAX4NZ13</accession>
<dbReference type="Proteomes" id="UP001472866">
    <property type="component" value="Chromosome 01"/>
</dbReference>
<feature type="compositionally biased region" description="Pro residues" evidence="1">
    <location>
        <begin position="112"/>
        <end position="121"/>
    </location>
</feature>
<proteinExistence type="predicted"/>
<gene>
    <name evidence="2" type="ORF">HKI87_01g03280</name>
</gene>
<evidence type="ECO:0000256" key="1">
    <source>
        <dbReference type="SAM" id="MobiDB-lite"/>
    </source>
</evidence>
<sequence length="163" mass="17655">METPAADGVRIAMAAPVRGPGLEGDDSVVEVKEAYAQDWVAGVCGGGSGTNVHLRIQLCEGVKLMRFFYAGRSAPLTRRKDCVFVARFAGKANGPEELMERWGGRVGGGPGDPEPPRPPPVQEEEVIPYDLADGEAVITYTLDEEPREVKIRGVETRPMIPYM</sequence>